<dbReference type="AlphaFoldDB" id="A0A382I0Y6"/>
<gene>
    <name evidence="1" type="ORF">METZ01_LOCUS245367</name>
</gene>
<proteinExistence type="predicted"/>
<sequence length="50" mass="6154">MTMVERSETNTDGIIDLRSGKEYWDPKVFMREENRHPRLKSEIYTFWWCA</sequence>
<protein>
    <submittedName>
        <fullName evidence="1">Uncharacterized protein</fullName>
    </submittedName>
</protein>
<organism evidence="1">
    <name type="scientific">marine metagenome</name>
    <dbReference type="NCBI Taxonomy" id="408172"/>
    <lineage>
        <taxon>unclassified sequences</taxon>
        <taxon>metagenomes</taxon>
        <taxon>ecological metagenomes</taxon>
    </lineage>
</organism>
<dbReference type="EMBL" id="UINC01064140">
    <property type="protein sequence ID" value="SVB92513.1"/>
    <property type="molecule type" value="Genomic_DNA"/>
</dbReference>
<reference evidence="1" key="1">
    <citation type="submission" date="2018-05" db="EMBL/GenBank/DDBJ databases">
        <authorList>
            <person name="Lanie J.A."/>
            <person name="Ng W.-L."/>
            <person name="Kazmierczak K.M."/>
            <person name="Andrzejewski T.M."/>
            <person name="Davidsen T.M."/>
            <person name="Wayne K.J."/>
            <person name="Tettelin H."/>
            <person name="Glass J.I."/>
            <person name="Rusch D."/>
            <person name="Podicherti R."/>
            <person name="Tsui H.-C.T."/>
            <person name="Winkler M.E."/>
        </authorList>
    </citation>
    <scope>NUCLEOTIDE SEQUENCE</scope>
</reference>
<name>A0A382I0Y6_9ZZZZ</name>
<evidence type="ECO:0000313" key="1">
    <source>
        <dbReference type="EMBL" id="SVB92513.1"/>
    </source>
</evidence>
<accession>A0A382I0Y6</accession>